<name>A0A1H6IG32_MAGFU</name>
<gene>
    <name evidence="1" type="ORF">SAMN04244559_02504</name>
</gene>
<keyword evidence="2" id="KW-1185">Reference proteome</keyword>
<protein>
    <submittedName>
        <fullName evidence="1">Uncharacterized protein</fullName>
    </submittedName>
</protein>
<reference evidence="2" key="1">
    <citation type="submission" date="2016-10" db="EMBL/GenBank/DDBJ databases">
        <authorList>
            <person name="Varghese N."/>
            <person name="Submissions S."/>
        </authorList>
    </citation>
    <scope>NUCLEOTIDE SEQUENCE [LARGE SCALE GENOMIC DNA]</scope>
    <source>
        <strain evidence="2">DSM 13234</strain>
    </source>
</reference>
<dbReference type="OrthoDB" id="7318774at2"/>
<evidence type="ECO:0000313" key="2">
    <source>
        <dbReference type="Proteomes" id="UP000182983"/>
    </source>
</evidence>
<evidence type="ECO:0000313" key="1">
    <source>
        <dbReference type="EMBL" id="SEH46842.1"/>
    </source>
</evidence>
<proteinExistence type="predicted"/>
<sequence>MTVDLPDDQRLLLDGLLVRLESIRDSTALARFMAEVLNSLLRRRGDAEFRETIQAAFADGLIAHTLDEQKALAAEVIRVVIVKRPEIALAWQMANAASPPAVGARRAADAPTAASPEAPVAPPAAAPSDDYLYAEAEAGLGRYVADIVTRRLAQLQVPPAALPSAAYHSGRPFFLFDPALAQVLGDFVAGPFLRYCRDGMERRVYRPCEGGVPVGDEAWAAYMADKRDPVWAILLDRLARLSAAYKAAEAKQSAGEGGDPGYRLVEVPVTRPRHYAILGVEFALGHVTTTRKIKVKTPPANALEPSEREALDLLAELRHLAERARIDLPDSVDYQFLRTLFDFNVRQFVAIRDELMGLIANAGTSGPFLLERLHAIDDVLSNILADILGLMLFTRHGDGRFGLSDFYYFCQGAARDFSAVSETRPFSVIEIASRPRELVLQVREGLRRRVHPDKLLSAVEKLLECWTVIGRTRFGDELDHGLAMFDSFAPLFADDPDREVIAEITRMVRGQLMTGGASRESLMLAVGRAYEPIGRRTAGRY</sequence>
<dbReference type="EMBL" id="FNWO01000010">
    <property type="protein sequence ID" value="SEH46842.1"/>
    <property type="molecule type" value="Genomic_DNA"/>
</dbReference>
<dbReference type="AlphaFoldDB" id="A0A1H6IG32"/>
<organism evidence="1 2">
    <name type="scientific">Magnetospirillum fulvum</name>
    <name type="common">Rhodospirillum fulvum</name>
    <dbReference type="NCBI Taxonomy" id="1082"/>
    <lineage>
        <taxon>Bacteria</taxon>
        <taxon>Pseudomonadati</taxon>
        <taxon>Pseudomonadota</taxon>
        <taxon>Alphaproteobacteria</taxon>
        <taxon>Rhodospirillales</taxon>
        <taxon>Rhodospirillaceae</taxon>
        <taxon>Magnetospirillum</taxon>
    </lineage>
</organism>
<accession>A0A1H6IG32</accession>
<dbReference type="Proteomes" id="UP000182983">
    <property type="component" value="Unassembled WGS sequence"/>
</dbReference>
<dbReference type="RefSeq" id="WP_074769057.1">
    <property type="nucleotide sequence ID" value="NZ_FNWO01000010.1"/>
</dbReference>